<feature type="binding site" evidence="11">
    <location>
        <position position="185"/>
    </location>
    <ligand>
        <name>Zn(2+)</name>
        <dbReference type="ChEBI" id="CHEBI:29105"/>
        <label>2</label>
    </ligand>
</feature>
<feature type="binding site" evidence="11">
    <location>
        <position position="188"/>
    </location>
    <ligand>
        <name>Zn(2+)</name>
        <dbReference type="ChEBI" id="CHEBI:29105"/>
        <label>2</label>
    </ligand>
</feature>
<dbReference type="GO" id="GO:0042026">
    <property type="term" value="P:protein refolding"/>
    <property type="evidence" value="ECO:0007669"/>
    <property type="project" value="TreeGrafter"/>
</dbReference>
<dbReference type="Pfam" id="PF01556">
    <property type="entry name" value="DnaJ_C"/>
    <property type="match status" value="1"/>
</dbReference>
<dbReference type="Gene3D" id="1.10.287.110">
    <property type="entry name" value="DnaJ domain"/>
    <property type="match status" value="1"/>
</dbReference>
<keyword evidence="4 11" id="KW-0677">Repeat</keyword>
<dbReference type="InterPro" id="IPR008971">
    <property type="entry name" value="HSP40/DnaJ_pept-bd"/>
</dbReference>
<sequence length="380" mass="41299">MAETDYYQVLGVERNASQEEIKKAYRKMSRKYHPDIAGQEYEEKFKEVNTAYEVLSDSDKRRMYDQGVDPLSSSGSAGPTGFTDMSDIFSTFFGGAFSGGASSGPLPRVQPGRDSLASTSVDLKTIVFGGVHNVTIHTFAVCPDCSGNGSADGKPPVTCPECHGSGSVQTVRRTLLGQMVSSLPCARCQGFGNIIEHPCPTCSGHGRVQTDRTIGVNIPAGIEDDTRLRLSGQGEVGEGGGPAGDLFVDVTVKQDKQFTRQGDDLHCWITIPMTWAVLGHRTTVSSFDGDQDIDIPAGSQYESTVSLEGLGVTNVRDNSRRGKLVVHLLVSIPDKVNQQERKLLEDFAAKRRDDEFSPEQSSQPLQAPRGFFERLRHAFS</sequence>
<dbReference type="PROSITE" id="PS50076">
    <property type="entry name" value="DNAJ_2"/>
    <property type="match status" value="1"/>
</dbReference>
<dbReference type="InterPro" id="IPR001305">
    <property type="entry name" value="HSP_DnaJ_Cys-rich_dom"/>
</dbReference>
<dbReference type="CDD" id="cd06257">
    <property type="entry name" value="DnaJ"/>
    <property type="match status" value="1"/>
</dbReference>
<keyword evidence="5 11" id="KW-0863">Zinc-finger</keyword>
<dbReference type="Gene3D" id="2.60.260.20">
    <property type="entry name" value="Urease metallochaperone UreE, N-terminal domain"/>
    <property type="match status" value="2"/>
</dbReference>
<dbReference type="eggNOG" id="COG0484">
    <property type="taxonomic scope" value="Bacteria"/>
</dbReference>
<keyword evidence="1 11" id="KW-0963">Cytoplasm</keyword>
<feature type="repeat" description="CXXCXGXG motif" evidence="11">
    <location>
        <begin position="142"/>
        <end position="149"/>
    </location>
</feature>
<comment type="similarity">
    <text evidence="9 11">Belongs to the DnaJ family.</text>
</comment>
<dbReference type="GO" id="GO:0009408">
    <property type="term" value="P:response to heat"/>
    <property type="evidence" value="ECO:0007669"/>
    <property type="project" value="InterPro"/>
</dbReference>
<reference evidence="15 16" key="1">
    <citation type="submission" date="2010-12" db="EMBL/GenBank/DDBJ databases">
        <authorList>
            <person name="Muzny D."/>
            <person name="Qin X."/>
            <person name="Buhay C."/>
            <person name="Dugan-Rocha S."/>
            <person name="Ding Y."/>
            <person name="Chen G."/>
            <person name="Hawes A."/>
            <person name="Holder M."/>
            <person name="Jhangiani S."/>
            <person name="Johnson A."/>
            <person name="Khan Z."/>
            <person name="Li Z."/>
            <person name="Liu W."/>
            <person name="Liu X."/>
            <person name="Perez L."/>
            <person name="Shen H."/>
            <person name="Wang Q."/>
            <person name="Watt J."/>
            <person name="Xi L."/>
            <person name="Xin Y."/>
            <person name="Zhou J."/>
            <person name="Deng J."/>
            <person name="Jiang H."/>
            <person name="Liu Y."/>
            <person name="Qu J."/>
            <person name="Song X.-Z."/>
            <person name="Zhang L."/>
            <person name="Villasana D."/>
            <person name="Johnson A."/>
            <person name="Liu J."/>
            <person name="Liyanage D."/>
            <person name="Lorensuhewa L."/>
            <person name="Robinson T."/>
            <person name="Song A."/>
            <person name="Song B.-B."/>
            <person name="Dinh H."/>
            <person name="Thornton R."/>
            <person name="Coyle M."/>
            <person name="Francisco L."/>
            <person name="Jackson L."/>
            <person name="Javaid M."/>
            <person name="Korchina V."/>
            <person name="Kovar C."/>
            <person name="Mata R."/>
            <person name="Mathew T."/>
            <person name="Ngo R."/>
            <person name="Nguyen L."/>
            <person name="Nguyen N."/>
            <person name="Okwuonu G."/>
            <person name="Ongeri F."/>
            <person name="Pham C."/>
            <person name="Simmons D."/>
            <person name="Wilczek-Boney K."/>
            <person name="Hale W."/>
            <person name="Jakkamsetti A."/>
            <person name="Pham P."/>
            <person name="Ruth R."/>
            <person name="San Lucas F."/>
            <person name="Warren J."/>
            <person name="Zhang J."/>
            <person name="Zhao Z."/>
            <person name="Zhou C."/>
            <person name="Zhu D."/>
            <person name="Lee S."/>
            <person name="Bess C."/>
            <person name="Blankenburg K."/>
            <person name="Forbes L."/>
            <person name="Fu Q."/>
            <person name="Gubbala S."/>
            <person name="Hirani K."/>
            <person name="Jayaseelan J.C."/>
            <person name="Lara F."/>
            <person name="Munidasa M."/>
            <person name="Palculict T."/>
            <person name="Patil S."/>
            <person name="Pu L.-L."/>
            <person name="Saada N."/>
            <person name="Tang L."/>
            <person name="Weissenberger G."/>
            <person name="Zhu Y."/>
            <person name="Hemphill L."/>
            <person name="Shang Y."/>
            <person name="Youmans B."/>
            <person name="Ayvaz T."/>
            <person name="Ross M."/>
            <person name="Santibanez J."/>
            <person name="Aqrawi P."/>
            <person name="Gross S."/>
            <person name="Joshi V."/>
            <person name="Fowler G."/>
            <person name="Nazareth L."/>
            <person name="Reid J."/>
            <person name="Worley K."/>
            <person name="Petrosino J."/>
            <person name="Highlander S."/>
            <person name="Gibbs R."/>
        </authorList>
    </citation>
    <scope>NUCLEOTIDE SEQUENCE [LARGE SCALE GENOMIC DNA]</scope>
    <source>
        <strain evidence="15 16">DSM 10105</strain>
    </source>
</reference>
<feature type="domain" description="CR-type" evidence="14">
    <location>
        <begin position="129"/>
        <end position="211"/>
    </location>
</feature>
<evidence type="ECO:0000313" key="15">
    <source>
        <dbReference type="EMBL" id="EFT83811.1"/>
    </source>
</evidence>
<dbReference type="PATRIC" id="fig|864564.6.peg.897"/>
<dbReference type="Gene3D" id="6.20.20.10">
    <property type="match status" value="2"/>
</dbReference>
<dbReference type="PROSITE" id="PS00636">
    <property type="entry name" value="DNAJ_1"/>
    <property type="match status" value="1"/>
</dbReference>
<comment type="function">
    <text evidence="11">Participates actively in the response to hyperosmotic and heat shock by preventing the aggregation of stress-denatured proteins and by disaggregating proteins, also in an autonomous, DnaK-independent fashion. Unfolded proteins bind initially to DnaJ; upon interaction with the DnaJ-bound protein, DnaK hydrolyzes its bound ATP, resulting in the formation of a stable complex. GrpE releases ADP from DnaK; ATP binding to DnaK triggers the release of the substrate protein, thus completing the reaction cycle. Several rounds of ATP-dependent interactions between DnaJ, DnaK and GrpE are required for fully efficient folding. Also involved, together with DnaK and GrpE, in the DNA replication of plasmids through activation of initiation proteins.</text>
</comment>
<feature type="binding site" evidence="11">
    <location>
        <position position="162"/>
    </location>
    <ligand>
        <name>Zn(2+)</name>
        <dbReference type="ChEBI" id="CHEBI:29105"/>
        <label>2</label>
    </ligand>
</feature>
<dbReference type="CDD" id="cd10747">
    <property type="entry name" value="DnaJ_C"/>
    <property type="match status" value="1"/>
</dbReference>
<keyword evidence="2 11" id="KW-0235">DNA replication</keyword>
<dbReference type="SUPFAM" id="SSF57938">
    <property type="entry name" value="DnaJ/Hsp40 cysteine-rich domain"/>
    <property type="match status" value="1"/>
</dbReference>
<keyword evidence="8 11" id="KW-0143">Chaperone</keyword>
<evidence type="ECO:0000256" key="4">
    <source>
        <dbReference type="ARBA" id="ARBA00022737"/>
    </source>
</evidence>
<feature type="binding site" evidence="11">
    <location>
        <position position="159"/>
    </location>
    <ligand>
        <name>Zn(2+)</name>
        <dbReference type="ChEBI" id="CHEBI:29105"/>
        <label>2</label>
    </ligand>
</feature>
<organism evidence="15 16">
    <name type="scientific">Parascardovia denticolens DSM 10105 = JCM 12538</name>
    <dbReference type="NCBI Taxonomy" id="864564"/>
    <lineage>
        <taxon>Bacteria</taxon>
        <taxon>Bacillati</taxon>
        <taxon>Actinomycetota</taxon>
        <taxon>Actinomycetes</taxon>
        <taxon>Bifidobacteriales</taxon>
        <taxon>Bifidobacteriaceae</taxon>
        <taxon>Parascardovia</taxon>
    </lineage>
</organism>
<comment type="domain">
    <text evidence="11">The J domain is necessary and sufficient to stimulate DnaK ATPase activity. Zinc center 1 plays an important role in the autonomous, DnaK-independent chaperone activity of DnaJ. Zinc center 2 is essential for interaction with DnaK and for DnaJ activity.</text>
</comment>
<dbReference type="Pfam" id="PF00226">
    <property type="entry name" value="DnaJ"/>
    <property type="match status" value="1"/>
</dbReference>
<dbReference type="InterPro" id="IPR002939">
    <property type="entry name" value="DnaJ_C"/>
</dbReference>
<protein>
    <recommendedName>
        <fullName evidence="10 11">Chaperone protein DnaJ</fullName>
    </recommendedName>
</protein>
<evidence type="ECO:0000256" key="5">
    <source>
        <dbReference type="ARBA" id="ARBA00022771"/>
    </source>
</evidence>
<keyword evidence="7 11" id="KW-0346">Stress response</keyword>
<dbReference type="GO" id="GO:0008270">
    <property type="term" value="F:zinc ion binding"/>
    <property type="evidence" value="ECO:0007669"/>
    <property type="project" value="UniProtKB-UniRule"/>
</dbReference>
<feature type="binding site" evidence="11">
    <location>
        <position position="142"/>
    </location>
    <ligand>
        <name>Zn(2+)</name>
        <dbReference type="ChEBI" id="CHEBI:29105"/>
        <label>1</label>
    </ligand>
</feature>
<dbReference type="PRINTS" id="PR00625">
    <property type="entry name" value="JDOMAIN"/>
</dbReference>
<keyword evidence="6 11" id="KW-0862">Zinc</keyword>
<evidence type="ECO:0000256" key="3">
    <source>
        <dbReference type="ARBA" id="ARBA00022723"/>
    </source>
</evidence>
<evidence type="ECO:0000256" key="8">
    <source>
        <dbReference type="ARBA" id="ARBA00023186"/>
    </source>
</evidence>
<dbReference type="HAMAP" id="MF_01152">
    <property type="entry name" value="DnaJ"/>
    <property type="match status" value="1"/>
</dbReference>
<feature type="repeat" description="CXXCXGXG motif" evidence="11">
    <location>
        <begin position="185"/>
        <end position="192"/>
    </location>
</feature>
<keyword evidence="16" id="KW-1185">Reference proteome</keyword>
<dbReference type="NCBIfam" id="NF008035">
    <property type="entry name" value="PRK10767.1"/>
    <property type="match status" value="1"/>
</dbReference>
<feature type="binding site" evidence="11">
    <location>
        <position position="199"/>
    </location>
    <ligand>
        <name>Zn(2+)</name>
        <dbReference type="ChEBI" id="CHEBI:29105"/>
        <label>1</label>
    </ligand>
</feature>
<accession>E6JYD4</accession>
<dbReference type="GO" id="GO:0051082">
    <property type="term" value="F:unfolded protein binding"/>
    <property type="evidence" value="ECO:0007669"/>
    <property type="project" value="UniProtKB-UniRule"/>
</dbReference>
<evidence type="ECO:0000256" key="10">
    <source>
        <dbReference type="ARBA" id="ARBA00067609"/>
    </source>
</evidence>
<dbReference type="Proteomes" id="UP000004946">
    <property type="component" value="Chromosome"/>
</dbReference>
<dbReference type="AlphaFoldDB" id="E6JYD4"/>
<name>E6JYD4_PARDN</name>
<dbReference type="HOGENOM" id="CLU_017633_0_1_11"/>
<dbReference type="InterPro" id="IPR036869">
    <property type="entry name" value="J_dom_sf"/>
</dbReference>
<feature type="binding site" evidence="11">
    <location>
        <position position="145"/>
    </location>
    <ligand>
        <name>Zn(2+)</name>
        <dbReference type="ChEBI" id="CHEBI:29105"/>
        <label>1</label>
    </ligand>
</feature>
<dbReference type="GO" id="GO:0005737">
    <property type="term" value="C:cytoplasm"/>
    <property type="evidence" value="ECO:0007669"/>
    <property type="project" value="UniProtKB-SubCell"/>
</dbReference>
<feature type="binding site" evidence="11">
    <location>
        <position position="202"/>
    </location>
    <ligand>
        <name>Zn(2+)</name>
        <dbReference type="ChEBI" id="CHEBI:29105"/>
        <label>1</label>
    </ligand>
</feature>
<dbReference type="InterPro" id="IPR012724">
    <property type="entry name" value="DnaJ"/>
</dbReference>
<evidence type="ECO:0000256" key="9">
    <source>
        <dbReference type="ARBA" id="ARBA00061004"/>
    </source>
</evidence>
<proteinExistence type="inferred from homology"/>
<dbReference type="PROSITE" id="PS51188">
    <property type="entry name" value="ZF_CR"/>
    <property type="match status" value="1"/>
</dbReference>
<evidence type="ECO:0000256" key="7">
    <source>
        <dbReference type="ARBA" id="ARBA00023016"/>
    </source>
</evidence>
<dbReference type="GO" id="GO:0005524">
    <property type="term" value="F:ATP binding"/>
    <property type="evidence" value="ECO:0007669"/>
    <property type="project" value="InterPro"/>
</dbReference>
<feature type="repeat" description="CXXCXGXG motif" evidence="11">
    <location>
        <begin position="159"/>
        <end position="166"/>
    </location>
</feature>
<evidence type="ECO:0000256" key="1">
    <source>
        <dbReference type="ARBA" id="ARBA00022490"/>
    </source>
</evidence>
<evidence type="ECO:0000256" key="6">
    <source>
        <dbReference type="ARBA" id="ARBA00022833"/>
    </source>
</evidence>
<evidence type="ECO:0000259" key="14">
    <source>
        <dbReference type="PROSITE" id="PS51188"/>
    </source>
</evidence>
<dbReference type="PANTHER" id="PTHR43096">
    <property type="entry name" value="DNAJ HOMOLOG 1, MITOCHONDRIAL-RELATED"/>
    <property type="match status" value="1"/>
</dbReference>
<comment type="caution">
    <text evidence="15">The sequence shown here is derived from an EMBL/GenBank/DDBJ whole genome shotgun (WGS) entry which is preliminary data.</text>
</comment>
<comment type="subunit">
    <text evidence="11">Homodimer.</text>
</comment>
<dbReference type="Pfam" id="PF00684">
    <property type="entry name" value="DnaJ_CXXCXGXG"/>
    <property type="match status" value="1"/>
</dbReference>
<evidence type="ECO:0000256" key="11">
    <source>
        <dbReference type="HAMAP-Rule" id="MF_01152"/>
    </source>
</evidence>
<gene>
    <name evidence="11" type="primary">dnaJ</name>
    <name evidence="15" type="ORF">HMPREF0620_0816</name>
</gene>
<evidence type="ECO:0000259" key="13">
    <source>
        <dbReference type="PROSITE" id="PS50076"/>
    </source>
</evidence>
<dbReference type="InterPro" id="IPR036410">
    <property type="entry name" value="HSP_DnaJ_Cys-rich_dom_sf"/>
</dbReference>
<dbReference type="PANTHER" id="PTHR43096:SF48">
    <property type="entry name" value="CHAPERONE PROTEIN DNAJ"/>
    <property type="match status" value="1"/>
</dbReference>
<comment type="cofactor">
    <cofactor evidence="11">
        <name>Zn(2+)</name>
        <dbReference type="ChEBI" id="CHEBI:29105"/>
    </cofactor>
    <text evidence="11">Binds 2 Zn(2+) ions per monomer.</text>
</comment>
<dbReference type="KEGG" id="pdo:PSDT_0815"/>
<dbReference type="CDD" id="cd10719">
    <property type="entry name" value="DnaJ_zf"/>
    <property type="match status" value="1"/>
</dbReference>
<evidence type="ECO:0000313" key="16">
    <source>
        <dbReference type="Proteomes" id="UP000004946"/>
    </source>
</evidence>
<evidence type="ECO:0000256" key="12">
    <source>
        <dbReference type="PROSITE-ProRule" id="PRU00546"/>
    </source>
</evidence>
<comment type="subcellular location">
    <subcellularLocation>
        <location evidence="11">Cytoplasm</location>
    </subcellularLocation>
</comment>
<dbReference type="EMBL" id="AEON01000001">
    <property type="protein sequence ID" value="EFT83811.1"/>
    <property type="molecule type" value="Genomic_DNA"/>
</dbReference>
<keyword evidence="3 11" id="KW-0479">Metal-binding</keyword>
<feature type="repeat" description="CXXCXGXG motif" evidence="11">
    <location>
        <begin position="199"/>
        <end position="206"/>
    </location>
</feature>
<dbReference type="InterPro" id="IPR001623">
    <property type="entry name" value="DnaJ_domain"/>
</dbReference>
<dbReference type="SMART" id="SM00271">
    <property type="entry name" value="DnaJ"/>
    <property type="match status" value="1"/>
</dbReference>
<dbReference type="SUPFAM" id="SSF49493">
    <property type="entry name" value="HSP40/DnaJ peptide-binding domain"/>
    <property type="match status" value="2"/>
</dbReference>
<feature type="zinc finger region" description="CR-type" evidence="12">
    <location>
        <begin position="129"/>
        <end position="211"/>
    </location>
</feature>
<dbReference type="InterPro" id="IPR018253">
    <property type="entry name" value="DnaJ_domain_CS"/>
</dbReference>
<dbReference type="GO" id="GO:0006260">
    <property type="term" value="P:DNA replication"/>
    <property type="evidence" value="ECO:0007669"/>
    <property type="project" value="UniProtKB-KW"/>
</dbReference>
<dbReference type="FunFam" id="2.10.230.10:FF:000002">
    <property type="entry name" value="Molecular chaperone DnaJ"/>
    <property type="match status" value="1"/>
</dbReference>
<feature type="domain" description="J" evidence="13">
    <location>
        <begin position="5"/>
        <end position="68"/>
    </location>
</feature>
<dbReference type="SUPFAM" id="SSF46565">
    <property type="entry name" value="Chaperone J-domain"/>
    <property type="match status" value="1"/>
</dbReference>
<dbReference type="RefSeq" id="WP_006289195.1">
    <property type="nucleotide sequence ID" value="NZ_AP012333.1"/>
</dbReference>
<dbReference type="GO" id="GO:0031072">
    <property type="term" value="F:heat shock protein binding"/>
    <property type="evidence" value="ECO:0007669"/>
    <property type="project" value="InterPro"/>
</dbReference>
<evidence type="ECO:0000256" key="2">
    <source>
        <dbReference type="ARBA" id="ARBA00022705"/>
    </source>
</evidence>